<accession>A0ABY8QR18</accession>
<protein>
    <submittedName>
        <fullName evidence="3">SRPBCC family protein</fullName>
    </submittedName>
</protein>
<dbReference type="EMBL" id="CP090958">
    <property type="protein sequence ID" value="WGW11447.1"/>
    <property type="molecule type" value="Genomic_DNA"/>
</dbReference>
<evidence type="ECO:0000313" key="4">
    <source>
        <dbReference type="Proteomes" id="UP001209083"/>
    </source>
</evidence>
<comment type="similarity">
    <text evidence="1">Belongs to the AHA1 family.</text>
</comment>
<dbReference type="CDD" id="cd08899">
    <property type="entry name" value="SRPBCC_CalC_Aha1-like_6"/>
    <property type="match status" value="1"/>
</dbReference>
<name>A0ABY8QR18_9MICO</name>
<reference evidence="3 4" key="1">
    <citation type="submission" date="2023-05" db="EMBL/GenBank/DDBJ databases">
        <title>Lithophilousrod everest ZFBP1038 complete genpme.</title>
        <authorList>
            <person name="Tian M."/>
        </authorList>
    </citation>
    <scope>NUCLEOTIDE SEQUENCE [LARGE SCALE GENOMIC DNA]</scope>
    <source>
        <strain evidence="3 4">ZFBP1038</strain>
    </source>
</reference>
<dbReference type="Proteomes" id="UP001209083">
    <property type="component" value="Chromosome"/>
</dbReference>
<dbReference type="Pfam" id="PF08327">
    <property type="entry name" value="AHSA1"/>
    <property type="match status" value="1"/>
</dbReference>
<feature type="domain" description="Activator of Hsp90 ATPase homologue 1/2-like C-terminal" evidence="2">
    <location>
        <begin position="26"/>
        <end position="142"/>
    </location>
</feature>
<sequence>MSPSPNGTIERTPDGGIVRFDRSLAFPIDEVWASITEPARLADWWPPFTADITVDLREGGKIVFDWPETDFPTLEFVIVRLAAPTLLEHTHTSPGSWMRWELEATADGTRLRATYFIPDLDMAIERGDLVGLHHSLDRLAPALAGNPVAWDNDAFIELRDAYAELSPTEPQT</sequence>
<dbReference type="SUPFAM" id="SSF55961">
    <property type="entry name" value="Bet v1-like"/>
    <property type="match status" value="1"/>
</dbReference>
<evidence type="ECO:0000313" key="3">
    <source>
        <dbReference type="EMBL" id="WGW11447.1"/>
    </source>
</evidence>
<dbReference type="InterPro" id="IPR023393">
    <property type="entry name" value="START-like_dom_sf"/>
</dbReference>
<proteinExistence type="inferred from homology"/>
<organism evidence="3 4">
    <name type="scientific">Saxibacter everestensis</name>
    <dbReference type="NCBI Taxonomy" id="2909229"/>
    <lineage>
        <taxon>Bacteria</taxon>
        <taxon>Bacillati</taxon>
        <taxon>Actinomycetota</taxon>
        <taxon>Actinomycetes</taxon>
        <taxon>Micrococcales</taxon>
        <taxon>Brevibacteriaceae</taxon>
        <taxon>Saxibacter</taxon>
    </lineage>
</organism>
<evidence type="ECO:0000259" key="2">
    <source>
        <dbReference type="Pfam" id="PF08327"/>
    </source>
</evidence>
<evidence type="ECO:0000256" key="1">
    <source>
        <dbReference type="ARBA" id="ARBA00006817"/>
    </source>
</evidence>
<dbReference type="Gene3D" id="3.30.530.20">
    <property type="match status" value="1"/>
</dbReference>
<dbReference type="RefSeq" id="WP_349638237.1">
    <property type="nucleotide sequence ID" value="NZ_CP090958.1"/>
</dbReference>
<gene>
    <name evidence="3" type="ORF">LWF01_15335</name>
</gene>
<keyword evidence="4" id="KW-1185">Reference proteome</keyword>
<dbReference type="InterPro" id="IPR013538">
    <property type="entry name" value="ASHA1/2-like_C"/>
</dbReference>